<dbReference type="GO" id="GO:0004649">
    <property type="term" value="F:poly(ADP-ribose) glycohydrolase activity"/>
    <property type="evidence" value="ECO:0007669"/>
    <property type="project" value="InterPro"/>
</dbReference>
<dbReference type="InterPro" id="IPR046372">
    <property type="entry name" value="PARG_cat_C"/>
</dbReference>
<feature type="active site" evidence="1">
    <location>
        <position position="242"/>
    </location>
</feature>
<feature type="coiled-coil region" evidence="3">
    <location>
        <begin position="54"/>
        <end position="81"/>
    </location>
</feature>
<organism evidence="5 6">
    <name type="scientific">Polarella glacialis</name>
    <name type="common">Dinoflagellate</name>
    <dbReference type="NCBI Taxonomy" id="89957"/>
    <lineage>
        <taxon>Eukaryota</taxon>
        <taxon>Sar</taxon>
        <taxon>Alveolata</taxon>
        <taxon>Dinophyceae</taxon>
        <taxon>Suessiales</taxon>
        <taxon>Suessiaceae</taxon>
        <taxon>Polarella</taxon>
    </lineage>
</organism>
<dbReference type="Proteomes" id="UP000654075">
    <property type="component" value="Unassembled WGS sequence"/>
</dbReference>
<dbReference type="Pfam" id="PF05028">
    <property type="entry name" value="PARG_cat_C"/>
    <property type="match status" value="1"/>
</dbReference>
<comment type="caution">
    <text evidence="5">The sequence shown here is derived from an EMBL/GenBank/DDBJ whole genome shotgun (WGS) entry which is preliminary data.</text>
</comment>
<gene>
    <name evidence="5" type="ORF">PGLA1383_LOCUS8397</name>
</gene>
<keyword evidence="3" id="KW-0175">Coiled coil</keyword>
<evidence type="ECO:0000256" key="2">
    <source>
        <dbReference type="PIRSR" id="PIRSR607724-2"/>
    </source>
</evidence>
<dbReference type="GO" id="GO:0009225">
    <property type="term" value="P:nucleotide-sugar metabolic process"/>
    <property type="evidence" value="ECO:0007669"/>
    <property type="project" value="TreeGrafter"/>
</dbReference>
<feature type="non-terminal residue" evidence="5">
    <location>
        <position position="1"/>
    </location>
</feature>
<feature type="active site" evidence="1">
    <location>
        <position position="223"/>
    </location>
</feature>
<feature type="binding site" evidence="2">
    <location>
        <position position="226"/>
    </location>
    <ligand>
        <name>substrate</name>
    </ligand>
</feature>
<accession>A0A813DTG2</accession>
<protein>
    <recommendedName>
        <fullName evidence="4">PARG catalytic Macro domain-containing protein</fullName>
    </recommendedName>
</protein>
<dbReference type="PANTHER" id="PTHR12837">
    <property type="entry name" value="POLY ADP-RIBOSE GLYCOHYDROLASE"/>
    <property type="match status" value="1"/>
</dbReference>
<evidence type="ECO:0000259" key="4">
    <source>
        <dbReference type="Pfam" id="PF05028"/>
    </source>
</evidence>
<keyword evidence="6" id="KW-1185">Reference proteome</keyword>
<dbReference type="OrthoDB" id="6777263at2759"/>
<dbReference type="PANTHER" id="PTHR12837:SF0">
    <property type="entry name" value="POLY(ADP-RIBOSE) GLYCOHYDROLASE"/>
    <property type="match status" value="1"/>
</dbReference>
<dbReference type="GO" id="GO:0005634">
    <property type="term" value="C:nucleus"/>
    <property type="evidence" value="ECO:0007669"/>
    <property type="project" value="TreeGrafter"/>
</dbReference>
<feature type="binding site" evidence="2">
    <location>
        <position position="296"/>
    </location>
    <ligand>
        <name>substrate</name>
    </ligand>
</feature>
<dbReference type="GO" id="GO:0005975">
    <property type="term" value="P:carbohydrate metabolic process"/>
    <property type="evidence" value="ECO:0007669"/>
    <property type="project" value="InterPro"/>
</dbReference>
<dbReference type="InterPro" id="IPR007724">
    <property type="entry name" value="Poly_GlycHdrlase"/>
</dbReference>
<dbReference type="GO" id="GO:0006282">
    <property type="term" value="P:regulation of DNA repair"/>
    <property type="evidence" value="ECO:0007669"/>
    <property type="project" value="InterPro"/>
</dbReference>
<evidence type="ECO:0000256" key="3">
    <source>
        <dbReference type="SAM" id="Coils"/>
    </source>
</evidence>
<reference evidence="5" key="1">
    <citation type="submission" date="2021-02" db="EMBL/GenBank/DDBJ databases">
        <authorList>
            <person name="Dougan E. K."/>
            <person name="Rhodes N."/>
            <person name="Thang M."/>
            <person name="Chan C."/>
        </authorList>
    </citation>
    <scope>NUCLEOTIDE SEQUENCE</scope>
</reference>
<feature type="domain" description="PARG catalytic Macro" evidence="4">
    <location>
        <begin position="214"/>
        <end position="405"/>
    </location>
</feature>
<proteinExistence type="predicted"/>
<sequence length="455" mass="50893">ELTSRCQEEKVAREQHFRASLTQTELLAQERQAAVEQRAKVSDELAQQRAAVLQQQSAERRRQAEARLEQMRRHVEDVQARCCQRVLAGKATADEKVGVDESRRQALPGTGVARVALFSDSHERLRDWASSSERWREATRIHKAAYFTRTENLAQEAVVERVRQHYCDASAAGYVARAPVQAALFRLEDEAVLQRLCDERKIQRLPAVVLGVFDERAERCVVDFANKRLGGGWLSYGMVQEEIMFLSRFDYGALCARSLLEMEDPTAEPLASPFSMHENEAWILRGGVSFAEIGWYGRTPADAMSRLKLLDPSADRDTAPTIVAIDAIKAGFEVYKKEHLWMMLIKAYTGFVAARADPDVGSSERIATGSWGCGAFYNNERVMFVVQTLAASLAGVEITHHVLGDGRSLAAAFEFLEAAMLSRRSISQVLDDLVELCASDPAWKTKYRPPKPAAL</sequence>
<dbReference type="GO" id="GO:1990966">
    <property type="term" value="P:ATP generation from poly-ADP-D-ribose"/>
    <property type="evidence" value="ECO:0007669"/>
    <property type="project" value="TreeGrafter"/>
</dbReference>
<evidence type="ECO:0000313" key="6">
    <source>
        <dbReference type="Proteomes" id="UP000654075"/>
    </source>
</evidence>
<dbReference type="AlphaFoldDB" id="A0A813DTG2"/>
<dbReference type="GO" id="GO:0005737">
    <property type="term" value="C:cytoplasm"/>
    <property type="evidence" value="ECO:0007669"/>
    <property type="project" value="TreeGrafter"/>
</dbReference>
<evidence type="ECO:0000256" key="1">
    <source>
        <dbReference type="PIRSR" id="PIRSR607724-1"/>
    </source>
</evidence>
<feature type="binding site" evidence="2">
    <location>
        <position position="240"/>
    </location>
    <ligand>
        <name>substrate</name>
    </ligand>
</feature>
<evidence type="ECO:0000313" key="5">
    <source>
        <dbReference type="EMBL" id="CAE8589649.1"/>
    </source>
</evidence>
<dbReference type="EMBL" id="CAJNNV010003801">
    <property type="protein sequence ID" value="CAE8589649.1"/>
    <property type="molecule type" value="Genomic_DNA"/>
</dbReference>
<name>A0A813DTG2_POLGL</name>
<feature type="active site" evidence="1">
    <location>
        <position position="241"/>
    </location>
</feature>